<evidence type="ECO:0000256" key="1">
    <source>
        <dbReference type="ARBA" id="ARBA00022679"/>
    </source>
</evidence>
<evidence type="ECO:0000313" key="4">
    <source>
        <dbReference type="Proteomes" id="UP000033536"/>
    </source>
</evidence>
<dbReference type="PANTHER" id="PTHR36449:SF1">
    <property type="entry name" value="ACETYLTRANSFERASE"/>
    <property type="match status" value="1"/>
</dbReference>
<dbReference type="Proteomes" id="UP000033536">
    <property type="component" value="Unassembled WGS sequence"/>
</dbReference>
<keyword evidence="1" id="KW-0808">Transferase</keyword>
<sequence length="203" mass="23160">MTLNIISLSDLLKSDSTEEEIKILLSSFECKSLSHGASDVEDFLHNKAIFFEQLDMARTYIVMSTYKKVHFVAGYFSISNKPLIISKRNFSNIPNSLQKKLMGVGHKTKMHNYEIKSYLIGQLGKNYNSVSKKANAATGNDILGLAYEKIKDVHAIVGGRIVYIECENNIKIIKFYEENGFRLLEDYESPNNLRIMVKKIEHL</sequence>
<keyword evidence="2" id="KW-0012">Acyltransferase</keyword>
<dbReference type="EMBL" id="JYOM01000010">
    <property type="protein sequence ID" value="KKD46586.1"/>
    <property type="molecule type" value="Genomic_DNA"/>
</dbReference>
<reference evidence="3 4" key="1">
    <citation type="submission" date="2015-02" db="EMBL/GenBank/DDBJ databases">
        <title>Sequencing of Listeria spp. dairy environmental strains.</title>
        <authorList>
            <person name="Muhterem-Uyar M."/>
            <person name="Wagner M."/>
            <person name="Schmitz-Esser S."/>
            <person name="Stessl B."/>
        </authorList>
    </citation>
    <scope>NUCLEOTIDE SEQUENCE [LARGE SCALE GENOMIC DNA]</scope>
    <source>
        <strain evidence="3 4">7KSM</strain>
    </source>
</reference>
<evidence type="ECO:0000256" key="2">
    <source>
        <dbReference type="ARBA" id="ARBA00023315"/>
    </source>
</evidence>
<name>A0ABR5E8P9_LISSE</name>
<proteinExistence type="predicted"/>
<comment type="caution">
    <text evidence="3">The sequence shown here is derived from an EMBL/GenBank/DDBJ whole genome shotgun (WGS) entry which is preliminary data.</text>
</comment>
<dbReference type="Gene3D" id="3.40.630.30">
    <property type="match status" value="1"/>
</dbReference>
<evidence type="ECO:0000313" key="3">
    <source>
        <dbReference type="EMBL" id="KKD46586.1"/>
    </source>
</evidence>
<dbReference type="RefSeq" id="WP_046326166.1">
    <property type="nucleotide sequence ID" value="NZ_JAYKQO010000002.1"/>
</dbReference>
<protein>
    <submittedName>
        <fullName evidence="3">GNAT family acetyltransferase</fullName>
    </submittedName>
</protein>
<accession>A0ABR5E8P9</accession>
<gene>
    <name evidence="3" type="ORF">UQ68_05800</name>
</gene>
<dbReference type="PANTHER" id="PTHR36449">
    <property type="entry name" value="ACETYLTRANSFERASE-RELATED"/>
    <property type="match status" value="1"/>
</dbReference>
<organism evidence="3 4">
    <name type="scientific">Listeria seeligeri</name>
    <dbReference type="NCBI Taxonomy" id="1640"/>
    <lineage>
        <taxon>Bacteria</taxon>
        <taxon>Bacillati</taxon>
        <taxon>Bacillota</taxon>
        <taxon>Bacilli</taxon>
        <taxon>Bacillales</taxon>
        <taxon>Listeriaceae</taxon>
        <taxon>Listeria</taxon>
    </lineage>
</organism>
<keyword evidence="4" id="KW-1185">Reference proteome</keyword>